<dbReference type="CDD" id="cd05233">
    <property type="entry name" value="SDR_c"/>
    <property type="match status" value="1"/>
</dbReference>
<protein>
    <submittedName>
        <fullName evidence="3">Dehydrogenase</fullName>
    </submittedName>
</protein>
<dbReference type="SUPFAM" id="SSF51735">
    <property type="entry name" value="NAD(P)-binding Rossmann-fold domains"/>
    <property type="match status" value="1"/>
</dbReference>
<dbReference type="Gene3D" id="3.40.50.720">
    <property type="entry name" value="NAD(P)-binding Rossmann-like Domain"/>
    <property type="match status" value="1"/>
</dbReference>
<dbReference type="InterPro" id="IPR020904">
    <property type="entry name" value="Sc_DH/Rdtase_CS"/>
</dbReference>
<dbReference type="STRING" id="948102.BKG76_23530"/>
<evidence type="ECO:0000313" key="3">
    <source>
        <dbReference type="EMBL" id="OHU18167.1"/>
    </source>
</evidence>
<name>A0A1S1KY86_9MYCO</name>
<keyword evidence="2" id="KW-0560">Oxidoreductase</keyword>
<evidence type="ECO:0000256" key="1">
    <source>
        <dbReference type="ARBA" id="ARBA00006484"/>
    </source>
</evidence>
<dbReference type="Proteomes" id="UP000179616">
    <property type="component" value="Unassembled WGS sequence"/>
</dbReference>
<dbReference type="AlphaFoldDB" id="A0A1S1KY86"/>
<proteinExistence type="inferred from homology"/>
<dbReference type="OrthoDB" id="210852at2"/>
<sequence>MDINGSVAIVTGAGSGIGQALAWGLADAGASVIAADIDQDAATHTASAREGRIVGQRADASSIADIENLIALAEKEFGPVDLYAANAGIGGGLGLDIGEAAWDLTIDVNLRAHIRAATLLTPQWVERGRGYFLSVASAAGLLTQIGSPAYSVTKHAAVGFAEWLSITYGDKGIGVSCLCPMGVKTALLDGLTESDDPATRVAGSSITTAGEVLQPAAVAAITLDAIRDERFLVLPHPQVLDMYRQKGADYDRWILGMRRYQGALEELSRSSHL</sequence>
<dbReference type="PRINTS" id="PR00081">
    <property type="entry name" value="GDHRDH"/>
</dbReference>
<dbReference type="EMBL" id="MLIK01000027">
    <property type="protein sequence ID" value="OHU18167.1"/>
    <property type="molecule type" value="Genomic_DNA"/>
</dbReference>
<dbReference type="InterPro" id="IPR036291">
    <property type="entry name" value="NAD(P)-bd_dom_sf"/>
</dbReference>
<dbReference type="GO" id="GO:0016491">
    <property type="term" value="F:oxidoreductase activity"/>
    <property type="evidence" value="ECO:0007669"/>
    <property type="project" value="UniProtKB-KW"/>
</dbReference>
<dbReference type="InterPro" id="IPR002347">
    <property type="entry name" value="SDR_fam"/>
</dbReference>
<reference evidence="3 4" key="1">
    <citation type="submission" date="2016-10" db="EMBL/GenBank/DDBJ databases">
        <title>Evaluation of Human, Veterinary and Environmental Mycobacterium chelonae Isolates by Core Genome Phylogenomic Analysis, Targeted Gene Comparison, and Anti-microbial Susceptibility Patterns: A Tale of Mistaken Identities.</title>
        <authorList>
            <person name="Fogelson S.B."/>
            <person name="Camus A.C."/>
            <person name="Lorenz W."/>
            <person name="Vasireddy R."/>
            <person name="Vasireddy S."/>
            <person name="Smith T."/>
            <person name="Brown-Elliott B.A."/>
            <person name="Wallace R.J.Jr."/>
            <person name="Hasan N.A."/>
            <person name="Reischl U."/>
            <person name="Sanchez S."/>
        </authorList>
    </citation>
    <scope>NUCLEOTIDE SEQUENCE [LARGE SCALE GENOMIC DNA]</scope>
    <source>
        <strain evidence="3 4">1559</strain>
    </source>
</reference>
<dbReference type="RefSeq" id="WP_070940162.1">
    <property type="nucleotide sequence ID" value="NZ_MLIK01000027.1"/>
</dbReference>
<evidence type="ECO:0000313" key="4">
    <source>
        <dbReference type="Proteomes" id="UP000179616"/>
    </source>
</evidence>
<dbReference type="GeneID" id="57169795"/>
<comment type="caution">
    <text evidence="3">The sequence shown here is derived from an EMBL/GenBank/DDBJ whole genome shotgun (WGS) entry which is preliminary data.</text>
</comment>
<accession>A0A1S1KY86</accession>
<dbReference type="PANTHER" id="PTHR43180:SF66">
    <property type="entry name" value="SHORT-CHAIN DEHYDROGENASE_REDUCTASE FAMILY PROTEIN"/>
    <property type="match status" value="1"/>
</dbReference>
<gene>
    <name evidence="3" type="ORF">BKG76_23530</name>
</gene>
<organism evidence="3 4">
    <name type="scientific">Mycobacteroides franklinii</name>
    <dbReference type="NCBI Taxonomy" id="948102"/>
    <lineage>
        <taxon>Bacteria</taxon>
        <taxon>Bacillati</taxon>
        <taxon>Actinomycetota</taxon>
        <taxon>Actinomycetes</taxon>
        <taxon>Mycobacteriales</taxon>
        <taxon>Mycobacteriaceae</taxon>
        <taxon>Mycobacteroides</taxon>
    </lineage>
</organism>
<dbReference type="Pfam" id="PF00106">
    <property type="entry name" value="adh_short"/>
    <property type="match status" value="1"/>
</dbReference>
<comment type="similarity">
    <text evidence="1">Belongs to the short-chain dehydrogenases/reductases (SDR) family.</text>
</comment>
<dbReference type="PANTHER" id="PTHR43180">
    <property type="entry name" value="3-OXOACYL-(ACYL-CARRIER-PROTEIN) REDUCTASE (AFU_ORTHOLOGUE AFUA_6G11210)"/>
    <property type="match status" value="1"/>
</dbReference>
<evidence type="ECO:0000256" key="2">
    <source>
        <dbReference type="ARBA" id="ARBA00023002"/>
    </source>
</evidence>
<dbReference type="PROSITE" id="PS00061">
    <property type="entry name" value="ADH_SHORT"/>
    <property type="match status" value="1"/>
</dbReference>